<name>A0AAV4AQT7_9GAST</name>
<evidence type="ECO:0000256" key="4">
    <source>
        <dbReference type="ARBA" id="ARBA00023134"/>
    </source>
</evidence>
<keyword evidence="2" id="KW-0547">Nucleotide-binding</keyword>
<feature type="transmembrane region" description="Helical" evidence="5">
    <location>
        <begin position="185"/>
        <end position="207"/>
    </location>
</feature>
<dbReference type="PANTHER" id="PTHR46498">
    <property type="entry name" value="GTP-BINDING PROTEIN 8"/>
    <property type="match status" value="1"/>
</dbReference>
<dbReference type="InterPro" id="IPR052279">
    <property type="entry name" value="EngB_GTPase"/>
</dbReference>
<dbReference type="PROSITE" id="PS51706">
    <property type="entry name" value="G_ENGB"/>
    <property type="match status" value="1"/>
</dbReference>
<keyword evidence="5" id="KW-0812">Transmembrane</keyword>
<dbReference type="SUPFAM" id="SSF52540">
    <property type="entry name" value="P-loop containing nucleoside triphosphate hydrolases"/>
    <property type="match status" value="1"/>
</dbReference>
<dbReference type="Gene3D" id="3.40.50.300">
    <property type="entry name" value="P-loop containing nucleotide triphosphate hydrolases"/>
    <property type="match status" value="2"/>
</dbReference>
<evidence type="ECO:0000256" key="1">
    <source>
        <dbReference type="ARBA" id="ARBA00022723"/>
    </source>
</evidence>
<accession>A0AAV4AQT7</accession>
<keyword evidence="1" id="KW-0479">Metal-binding</keyword>
<dbReference type="GO" id="GO:0046872">
    <property type="term" value="F:metal ion binding"/>
    <property type="evidence" value="ECO:0007669"/>
    <property type="project" value="UniProtKB-KW"/>
</dbReference>
<feature type="domain" description="EngB-type G" evidence="6">
    <location>
        <begin position="73"/>
        <end position="287"/>
    </location>
</feature>
<keyword evidence="4" id="KW-0342">GTP-binding</keyword>
<evidence type="ECO:0000259" key="6">
    <source>
        <dbReference type="PROSITE" id="PS51706"/>
    </source>
</evidence>
<keyword evidence="5" id="KW-0472">Membrane</keyword>
<proteinExistence type="predicted"/>
<dbReference type="Pfam" id="PF01926">
    <property type="entry name" value="MMR_HSR1"/>
    <property type="match status" value="1"/>
</dbReference>
<dbReference type="GO" id="GO:0005525">
    <property type="term" value="F:GTP binding"/>
    <property type="evidence" value="ECO:0007669"/>
    <property type="project" value="UniProtKB-KW"/>
</dbReference>
<dbReference type="GO" id="GO:0005739">
    <property type="term" value="C:mitochondrion"/>
    <property type="evidence" value="ECO:0007669"/>
    <property type="project" value="TreeGrafter"/>
</dbReference>
<dbReference type="Proteomes" id="UP000735302">
    <property type="component" value="Unassembled WGS sequence"/>
</dbReference>
<keyword evidence="3" id="KW-0460">Magnesium</keyword>
<reference evidence="7 8" key="1">
    <citation type="journal article" date="2021" name="Elife">
        <title>Chloroplast acquisition without the gene transfer in kleptoplastic sea slugs, Plakobranchus ocellatus.</title>
        <authorList>
            <person name="Maeda T."/>
            <person name="Takahashi S."/>
            <person name="Yoshida T."/>
            <person name="Shimamura S."/>
            <person name="Takaki Y."/>
            <person name="Nagai Y."/>
            <person name="Toyoda A."/>
            <person name="Suzuki Y."/>
            <person name="Arimoto A."/>
            <person name="Ishii H."/>
            <person name="Satoh N."/>
            <person name="Nishiyama T."/>
            <person name="Hasebe M."/>
            <person name="Maruyama T."/>
            <person name="Minagawa J."/>
            <person name="Obokata J."/>
            <person name="Shigenobu S."/>
        </authorList>
    </citation>
    <scope>NUCLEOTIDE SEQUENCE [LARGE SCALE GENOMIC DNA]</scope>
</reference>
<dbReference type="InterPro" id="IPR006073">
    <property type="entry name" value="GTP-bd"/>
</dbReference>
<dbReference type="EMBL" id="BLXT01004061">
    <property type="protein sequence ID" value="GFO09183.1"/>
    <property type="molecule type" value="Genomic_DNA"/>
</dbReference>
<dbReference type="PANTHER" id="PTHR46498:SF1">
    <property type="entry name" value="GTP-BINDING PROTEIN 8"/>
    <property type="match status" value="1"/>
</dbReference>
<keyword evidence="5" id="KW-1133">Transmembrane helix</keyword>
<dbReference type="CDD" id="cd01876">
    <property type="entry name" value="YihA_EngB"/>
    <property type="match status" value="1"/>
</dbReference>
<organism evidence="7 8">
    <name type="scientific">Plakobranchus ocellatus</name>
    <dbReference type="NCBI Taxonomy" id="259542"/>
    <lineage>
        <taxon>Eukaryota</taxon>
        <taxon>Metazoa</taxon>
        <taxon>Spiralia</taxon>
        <taxon>Lophotrochozoa</taxon>
        <taxon>Mollusca</taxon>
        <taxon>Gastropoda</taxon>
        <taxon>Heterobranchia</taxon>
        <taxon>Euthyneura</taxon>
        <taxon>Panpulmonata</taxon>
        <taxon>Sacoglossa</taxon>
        <taxon>Placobranchoidea</taxon>
        <taxon>Plakobranchidae</taxon>
        <taxon>Plakobranchus</taxon>
    </lineage>
</organism>
<evidence type="ECO:0000256" key="2">
    <source>
        <dbReference type="ARBA" id="ARBA00022741"/>
    </source>
</evidence>
<protein>
    <submittedName>
        <fullName evidence="7">GTP-binding protein 8</fullName>
    </submittedName>
</protein>
<sequence length="294" mass="33448">MSEFKPVDNLYTNPVDRLQPMVQVPIIPEKDSCFRPTRDEMEKAAMMFEEQGKKHKFQFLGSYPNPHIMPKWDVPEVAFIGKSNVGKSSLLAAMFAQIPDLEVRTSKKPGHTKLMNVFKVDNLFHLVDMPGYGYNMPDHFSTSVEAYLKSRRNLLRVFMLIDATSGPVGFDHVAIDMMEEMSVPYVFPLCYIFSVMAFILFDGSVGMTKNDQKYFKRYSDLRLPLCMVLTKIDLAKPSTLIRSVLSVIKFRDETRADSCFPQPFLVSSMNGEGLAFLQSFIAYITGNLLIKSLS</sequence>
<evidence type="ECO:0000256" key="3">
    <source>
        <dbReference type="ARBA" id="ARBA00022842"/>
    </source>
</evidence>
<dbReference type="InterPro" id="IPR027417">
    <property type="entry name" value="P-loop_NTPase"/>
</dbReference>
<comment type="caution">
    <text evidence="7">The sequence shown here is derived from an EMBL/GenBank/DDBJ whole genome shotgun (WGS) entry which is preliminary data.</text>
</comment>
<gene>
    <name evidence="7" type="ORF">PoB_003568800</name>
</gene>
<dbReference type="InterPro" id="IPR030393">
    <property type="entry name" value="G_ENGB_dom"/>
</dbReference>
<keyword evidence="8" id="KW-1185">Reference proteome</keyword>
<evidence type="ECO:0000313" key="7">
    <source>
        <dbReference type="EMBL" id="GFO09183.1"/>
    </source>
</evidence>
<dbReference type="AlphaFoldDB" id="A0AAV4AQT7"/>
<evidence type="ECO:0000256" key="5">
    <source>
        <dbReference type="SAM" id="Phobius"/>
    </source>
</evidence>
<evidence type="ECO:0000313" key="8">
    <source>
        <dbReference type="Proteomes" id="UP000735302"/>
    </source>
</evidence>